<dbReference type="Proteomes" id="UP000753908">
    <property type="component" value="Unassembled WGS sequence"/>
</dbReference>
<reference evidence="1" key="2">
    <citation type="journal article" date="2022" name="Microbiol. Resour. Announc.">
        <title>Metagenome Sequencing to Explore Phylogenomics of Terrestrial Cyanobacteria.</title>
        <authorList>
            <person name="Ward R.D."/>
            <person name="Stajich J.E."/>
            <person name="Johansen J.R."/>
            <person name="Huntemann M."/>
            <person name="Clum A."/>
            <person name="Foster B."/>
            <person name="Foster B."/>
            <person name="Roux S."/>
            <person name="Palaniappan K."/>
            <person name="Varghese N."/>
            <person name="Mukherjee S."/>
            <person name="Reddy T.B.K."/>
            <person name="Daum C."/>
            <person name="Copeland A."/>
            <person name="Chen I.A."/>
            <person name="Ivanova N.N."/>
            <person name="Kyrpides N.C."/>
            <person name="Shapiro N."/>
            <person name="Eloe-Fadrosh E.A."/>
            <person name="Pietrasiak N."/>
        </authorList>
    </citation>
    <scope>NUCLEOTIDE SEQUENCE</scope>
    <source>
        <strain evidence="1">CPER-KK1</strain>
    </source>
</reference>
<dbReference type="EMBL" id="JAHHIF010000022">
    <property type="protein sequence ID" value="MBW4546220.1"/>
    <property type="molecule type" value="Genomic_DNA"/>
</dbReference>
<reference evidence="1" key="1">
    <citation type="submission" date="2021-05" db="EMBL/GenBank/DDBJ databases">
        <authorList>
            <person name="Pietrasiak N."/>
            <person name="Ward R."/>
            <person name="Stajich J.E."/>
            <person name="Kurbessoian T."/>
        </authorList>
    </citation>
    <scope>NUCLEOTIDE SEQUENCE</scope>
    <source>
        <strain evidence="1">CPER-KK1</strain>
    </source>
</reference>
<evidence type="ECO:0000313" key="1">
    <source>
        <dbReference type="EMBL" id="MBW4546220.1"/>
    </source>
</evidence>
<accession>A0A951PLQ0</accession>
<proteinExistence type="predicted"/>
<comment type="caution">
    <text evidence="1">The sequence shown here is derived from an EMBL/GenBank/DDBJ whole genome shotgun (WGS) entry which is preliminary data.</text>
</comment>
<dbReference type="AlphaFoldDB" id="A0A951PLQ0"/>
<protein>
    <submittedName>
        <fullName evidence="1">Uncharacterized protein</fullName>
    </submittedName>
</protein>
<name>A0A951PLQ0_9CYAN</name>
<evidence type="ECO:0000313" key="2">
    <source>
        <dbReference type="Proteomes" id="UP000753908"/>
    </source>
</evidence>
<gene>
    <name evidence="1" type="ORF">KME25_17500</name>
</gene>
<organism evidence="1 2">
    <name type="scientific">Symplocastrum torsivum CPER-KK1</name>
    <dbReference type="NCBI Taxonomy" id="450513"/>
    <lineage>
        <taxon>Bacteria</taxon>
        <taxon>Bacillati</taxon>
        <taxon>Cyanobacteriota</taxon>
        <taxon>Cyanophyceae</taxon>
        <taxon>Oscillatoriophycideae</taxon>
        <taxon>Oscillatoriales</taxon>
        <taxon>Microcoleaceae</taxon>
        <taxon>Symplocastrum</taxon>
    </lineage>
</organism>
<sequence length="67" mass="7540">MLRLRRIFPVVSQNWGALAEGFIEGEKKRSPTSLTPRVRSHLTGTRSAIATVRALLHRYRAIALPSQ</sequence>